<organism evidence="1 2">
    <name type="scientific">Dentiscutata heterogama</name>
    <dbReference type="NCBI Taxonomy" id="1316150"/>
    <lineage>
        <taxon>Eukaryota</taxon>
        <taxon>Fungi</taxon>
        <taxon>Fungi incertae sedis</taxon>
        <taxon>Mucoromycota</taxon>
        <taxon>Glomeromycotina</taxon>
        <taxon>Glomeromycetes</taxon>
        <taxon>Diversisporales</taxon>
        <taxon>Gigasporaceae</taxon>
        <taxon>Dentiscutata</taxon>
    </lineage>
</organism>
<dbReference type="EMBL" id="CAJVPU010011396">
    <property type="protein sequence ID" value="CAG8614312.1"/>
    <property type="molecule type" value="Genomic_DNA"/>
</dbReference>
<reference evidence="1" key="1">
    <citation type="submission" date="2021-06" db="EMBL/GenBank/DDBJ databases">
        <authorList>
            <person name="Kallberg Y."/>
            <person name="Tangrot J."/>
            <person name="Rosling A."/>
        </authorList>
    </citation>
    <scope>NUCLEOTIDE SEQUENCE</scope>
    <source>
        <strain evidence="1">IL203A</strain>
    </source>
</reference>
<comment type="caution">
    <text evidence="1">The sequence shown here is derived from an EMBL/GenBank/DDBJ whole genome shotgun (WGS) entry which is preliminary data.</text>
</comment>
<gene>
    <name evidence="1" type="ORF">DHETER_LOCUS7761</name>
</gene>
<accession>A0ACA9MU49</accession>
<protein>
    <submittedName>
        <fullName evidence="1">262_t:CDS:1</fullName>
    </submittedName>
</protein>
<feature type="non-terminal residue" evidence="1">
    <location>
        <position position="1"/>
    </location>
</feature>
<proteinExistence type="predicted"/>
<evidence type="ECO:0000313" key="1">
    <source>
        <dbReference type="EMBL" id="CAG8614312.1"/>
    </source>
</evidence>
<sequence>SSSSAGAIKYSDNLIKTLERHELLECGSRLEVEIRGCSIWAVELLRRKIKRTAEDMIPVLNASILVFFIWDFAKEHTNELNRTSSNS</sequence>
<keyword evidence="2" id="KW-1185">Reference proteome</keyword>
<evidence type="ECO:0000313" key="2">
    <source>
        <dbReference type="Proteomes" id="UP000789702"/>
    </source>
</evidence>
<name>A0ACA9MU49_9GLOM</name>
<dbReference type="Proteomes" id="UP000789702">
    <property type="component" value="Unassembled WGS sequence"/>
</dbReference>